<reference evidence="2" key="1">
    <citation type="submission" date="2022-10" db="EMBL/GenBank/DDBJ databases">
        <title>Comparative genomics and taxonomic characterization of three novel marine species of genus Reichenbachiella exhibiting antioxidant and polysaccharide degradation activities.</title>
        <authorList>
            <person name="Muhammad N."/>
            <person name="Lee Y.-J."/>
            <person name="Ko J."/>
            <person name="Kim S.-G."/>
        </authorList>
    </citation>
    <scope>NUCLEOTIDE SEQUENCE</scope>
    <source>
        <strain evidence="2">Wsw4-B4</strain>
    </source>
</reference>
<feature type="transmembrane region" description="Helical" evidence="1">
    <location>
        <begin position="154"/>
        <end position="175"/>
    </location>
</feature>
<keyword evidence="1" id="KW-0812">Transmembrane</keyword>
<dbReference type="Proteomes" id="UP001062165">
    <property type="component" value="Chromosome"/>
</dbReference>
<gene>
    <name evidence="2" type="ORF">N7E81_16980</name>
</gene>
<accession>A0ABY6D089</accession>
<evidence type="ECO:0008006" key="4">
    <source>
        <dbReference type="Google" id="ProtNLM"/>
    </source>
</evidence>
<dbReference type="RefSeq" id="WP_263050793.1">
    <property type="nucleotide sequence ID" value="NZ_CP106735.1"/>
</dbReference>
<organism evidence="2 3">
    <name type="scientific">Reichenbachiella carrageenanivorans</name>
    <dbReference type="NCBI Taxonomy" id="2979869"/>
    <lineage>
        <taxon>Bacteria</taxon>
        <taxon>Pseudomonadati</taxon>
        <taxon>Bacteroidota</taxon>
        <taxon>Cytophagia</taxon>
        <taxon>Cytophagales</taxon>
        <taxon>Reichenbachiellaceae</taxon>
        <taxon>Reichenbachiella</taxon>
    </lineage>
</organism>
<dbReference type="EMBL" id="CP106735">
    <property type="protein sequence ID" value="UXX79050.1"/>
    <property type="molecule type" value="Genomic_DNA"/>
</dbReference>
<proteinExistence type="predicted"/>
<name>A0ABY6D089_9BACT</name>
<evidence type="ECO:0000256" key="1">
    <source>
        <dbReference type="SAM" id="Phobius"/>
    </source>
</evidence>
<keyword evidence="1" id="KW-0472">Membrane</keyword>
<protein>
    <recommendedName>
        <fullName evidence="4">Oxygen tolerance</fullName>
    </recommendedName>
</protein>
<sequence>MGKGISLGILFSFVFSINHAQEISPFGKFLKDSVMIGQEVQYSLSVKYPIDWQVVFPDSTHSYAPFEFYSKTFFPTRTDSTHAYDSAVYTLSTFEIDLVQQLQVPVYLLNGNDSTVILANPDSIFLKELVTMVPDSLQFKENVTFQAVSYTFNYPYFLIGLGILLILALGLFFFFGKSIRAKIKRYRMRKAYEKFSLEFERGIIKIKQKQNNTQLIEEILVIWKKYMEKLEDRPFTKYTSKEILKVGFEKELKDVLQTIDRAIYGAISHEEMHKNFEALEDFTLERYRTKTKEVSHG</sequence>
<keyword evidence="3" id="KW-1185">Reference proteome</keyword>
<keyword evidence="1" id="KW-1133">Transmembrane helix</keyword>
<evidence type="ECO:0000313" key="3">
    <source>
        <dbReference type="Proteomes" id="UP001062165"/>
    </source>
</evidence>
<evidence type="ECO:0000313" key="2">
    <source>
        <dbReference type="EMBL" id="UXX79050.1"/>
    </source>
</evidence>